<protein>
    <submittedName>
        <fullName evidence="2">Uncharacterized protein</fullName>
    </submittedName>
</protein>
<feature type="transmembrane region" description="Helical" evidence="1">
    <location>
        <begin position="28"/>
        <end position="46"/>
    </location>
</feature>
<sequence>MQQSEQFFSNKQLKRMIIPLFIEQTRHLVIWLVLIHNIANAVVFPFADPLGKGLRATGDVRFTTGISLFTTIGVRFVLSVLLGIWCNLGV</sequence>
<reference evidence="2 3" key="1">
    <citation type="submission" date="2014-09" db="EMBL/GenBank/DDBJ databases">
        <title>Butyrate-producing bacteria isolated from human gut.</title>
        <authorList>
            <person name="Zhang Q."/>
            <person name="Zhao L."/>
        </authorList>
    </citation>
    <scope>NUCLEOTIDE SEQUENCE [LARGE SCALE GENOMIC DNA]</scope>
    <source>
        <strain evidence="2 3">21</strain>
    </source>
</reference>
<dbReference type="AlphaFoldDB" id="A0A2V1JWR2"/>
<keyword evidence="3" id="KW-1185">Reference proteome</keyword>
<keyword evidence="1" id="KW-0472">Membrane</keyword>
<name>A0A2V1JWR2_EUBRA</name>
<keyword evidence="1" id="KW-1133">Transmembrane helix</keyword>
<gene>
    <name evidence="2" type="ORF">LG34_01950</name>
</gene>
<evidence type="ECO:0000313" key="2">
    <source>
        <dbReference type="EMBL" id="PWE87823.1"/>
    </source>
</evidence>
<accession>A0A2V1JWR2</accession>
<organism evidence="2 3">
    <name type="scientific">Eubacterium ramulus</name>
    <dbReference type="NCBI Taxonomy" id="39490"/>
    <lineage>
        <taxon>Bacteria</taxon>
        <taxon>Bacillati</taxon>
        <taxon>Bacillota</taxon>
        <taxon>Clostridia</taxon>
        <taxon>Eubacteriales</taxon>
        <taxon>Eubacteriaceae</taxon>
        <taxon>Eubacterium</taxon>
    </lineage>
</organism>
<evidence type="ECO:0000313" key="3">
    <source>
        <dbReference type="Proteomes" id="UP000245288"/>
    </source>
</evidence>
<dbReference type="Proteomes" id="UP000245288">
    <property type="component" value="Unassembled WGS sequence"/>
</dbReference>
<feature type="non-terminal residue" evidence="2">
    <location>
        <position position="90"/>
    </location>
</feature>
<feature type="transmembrane region" description="Helical" evidence="1">
    <location>
        <begin position="66"/>
        <end position="88"/>
    </location>
</feature>
<comment type="caution">
    <text evidence="2">The sequence shown here is derived from an EMBL/GenBank/DDBJ whole genome shotgun (WGS) entry which is preliminary data.</text>
</comment>
<evidence type="ECO:0000256" key="1">
    <source>
        <dbReference type="SAM" id="Phobius"/>
    </source>
</evidence>
<dbReference type="EMBL" id="JRFU01000014">
    <property type="protein sequence ID" value="PWE87823.1"/>
    <property type="molecule type" value="Genomic_DNA"/>
</dbReference>
<proteinExistence type="predicted"/>
<keyword evidence="1" id="KW-0812">Transmembrane</keyword>